<evidence type="ECO:0000313" key="4">
    <source>
        <dbReference type="EMBL" id="TBX66643.1"/>
    </source>
</evidence>
<dbReference type="OrthoDB" id="9813892at2"/>
<name>A0A4Q9YSR7_9FLAO</name>
<dbReference type="InterPro" id="IPR031778">
    <property type="entry name" value="Sortilin_N"/>
</dbReference>
<gene>
    <name evidence="4" type="ORF">EZL74_10700</name>
</gene>
<dbReference type="AlphaFoldDB" id="A0A4Q9YSR7"/>
<feature type="signal peptide" evidence="2">
    <location>
        <begin position="1"/>
        <end position="21"/>
    </location>
</feature>
<comment type="caution">
    <text evidence="4">The sequence shown here is derived from an EMBL/GenBank/DDBJ whole genome shotgun (WGS) entry which is preliminary data.</text>
</comment>
<dbReference type="EMBL" id="SJPE01000013">
    <property type="protein sequence ID" value="TBX66643.1"/>
    <property type="molecule type" value="Genomic_DNA"/>
</dbReference>
<dbReference type="SUPFAM" id="SSF110296">
    <property type="entry name" value="Oligoxyloglucan reducing end-specific cellobiohydrolase"/>
    <property type="match status" value="1"/>
</dbReference>
<evidence type="ECO:0000259" key="3">
    <source>
        <dbReference type="Pfam" id="PF15902"/>
    </source>
</evidence>
<sequence length="346" mass="38619">MKNNFLSLLLFFLLIPNNGSSQTDYWVTIDTVLNKNISIRAILVDGDKLWYAGNTNQLGYYNFKTGELCEKLVESDSLKLEFRSIAQNSKSIFMANIGNPAFVFKVDKSNMNIAKVYTENHEKVFYDSMQFWNESEGITVGDPTDECLSVIITRDGGSSWKKITCANLPKVADGEAAFAASNTNICIKGTKTWIVSGGMKSRIFYSEDKGQTWSVTDTPIVQGQTMTGIFTTDFYNEKTGIIAGGNYEQPEQNFQNKAMTHDGGKSWKLVADNKEFGYASCIQFVPKSKGNKIVSVGASGLHYSTDGGNSWQQLIQDKNLFTIRFVDEHTAFVAGKNKIIRIIFKK</sequence>
<keyword evidence="2" id="KW-0732">Signal</keyword>
<dbReference type="InterPro" id="IPR015943">
    <property type="entry name" value="WD40/YVTN_repeat-like_dom_sf"/>
</dbReference>
<evidence type="ECO:0000256" key="1">
    <source>
        <dbReference type="ARBA" id="ARBA00022737"/>
    </source>
</evidence>
<feature type="domain" description="Sortilin N-terminal" evidence="3">
    <location>
        <begin position="149"/>
        <end position="274"/>
    </location>
</feature>
<dbReference type="Gene3D" id="2.130.10.10">
    <property type="entry name" value="YVTN repeat-like/Quinoprotein amine dehydrogenase"/>
    <property type="match status" value="1"/>
</dbReference>
<keyword evidence="5" id="KW-1185">Reference proteome</keyword>
<evidence type="ECO:0000256" key="2">
    <source>
        <dbReference type="SAM" id="SignalP"/>
    </source>
</evidence>
<reference evidence="4 5" key="1">
    <citation type="submission" date="2019-02" db="EMBL/GenBank/DDBJ databases">
        <title>Flavobacterium sp. RD-2-33 isolated from forest soil.</title>
        <authorList>
            <person name="Chaudhary D.K."/>
        </authorList>
    </citation>
    <scope>NUCLEOTIDE SEQUENCE [LARGE SCALE GENOMIC DNA]</scope>
    <source>
        <strain evidence="4 5">RD-2-33</strain>
    </source>
</reference>
<proteinExistence type="predicted"/>
<accession>A0A4Q9YSR7</accession>
<dbReference type="CDD" id="cd15482">
    <property type="entry name" value="Sialidase_non-viral"/>
    <property type="match status" value="1"/>
</dbReference>
<keyword evidence="1" id="KW-0677">Repeat</keyword>
<organism evidence="4 5">
    <name type="scientific">Flavobacterium silvisoli</name>
    <dbReference type="NCBI Taxonomy" id="2529433"/>
    <lineage>
        <taxon>Bacteria</taxon>
        <taxon>Pseudomonadati</taxon>
        <taxon>Bacteroidota</taxon>
        <taxon>Flavobacteriia</taxon>
        <taxon>Flavobacteriales</taxon>
        <taxon>Flavobacteriaceae</taxon>
        <taxon>Flavobacterium</taxon>
    </lineage>
</organism>
<evidence type="ECO:0000313" key="5">
    <source>
        <dbReference type="Proteomes" id="UP000293300"/>
    </source>
</evidence>
<dbReference type="PANTHER" id="PTHR47199">
    <property type="entry name" value="PHOTOSYSTEM II STABILITY/ASSEMBLY FACTOR HCF136, CHLOROPLASTIC"/>
    <property type="match status" value="1"/>
</dbReference>
<dbReference type="PANTHER" id="PTHR47199:SF2">
    <property type="entry name" value="PHOTOSYSTEM II STABILITY_ASSEMBLY FACTOR HCF136, CHLOROPLASTIC"/>
    <property type="match status" value="1"/>
</dbReference>
<dbReference type="Pfam" id="PF15902">
    <property type="entry name" value="Sortilin-Vps10"/>
    <property type="match status" value="1"/>
</dbReference>
<feature type="chain" id="PRO_5020677276" evidence="2">
    <location>
        <begin position="22"/>
        <end position="346"/>
    </location>
</feature>
<dbReference type="Proteomes" id="UP000293300">
    <property type="component" value="Unassembled WGS sequence"/>
</dbReference>
<protein>
    <submittedName>
        <fullName evidence="4">Oxidoreductase</fullName>
    </submittedName>
</protein>